<proteinExistence type="predicted"/>
<dbReference type="RefSeq" id="XP_062709502.1">
    <property type="nucleotide sequence ID" value="XM_062853518.1"/>
</dbReference>
<evidence type="ECO:0000256" key="1">
    <source>
        <dbReference type="ARBA" id="ARBA00022723"/>
    </source>
</evidence>
<dbReference type="InterPro" id="IPR001965">
    <property type="entry name" value="Znf_PHD"/>
</dbReference>
<dbReference type="PANTHER" id="PTHR47331:SF4">
    <property type="entry name" value="PEPTIDASE S1 DOMAIN-CONTAINING PROTEIN"/>
    <property type="match status" value="1"/>
</dbReference>
<feature type="region of interest" description="Disordered" evidence="5">
    <location>
        <begin position="76"/>
        <end position="102"/>
    </location>
</feature>
<dbReference type="SUPFAM" id="SSF56672">
    <property type="entry name" value="DNA/RNA polymerases"/>
    <property type="match status" value="1"/>
</dbReference>
<dbReference type="Gene3D" id="3.30.40.10">
    <property type="entry name" value="Zinc/RING finger domain, C3HC4 (zinc finger)"/>
    <property type="match status" value="1"/>
</dbReference>
<organism evidence="7 8">
    <name type="scientific">Aedes albopictus</name>
    <name type="common">Asian tiger mosquito</name>
    <name type="synonym">Stegomyia albopicta</name>
    <dbReference type="NCBI Taxonomy" id="7160"/>
    <lineage>
        <taxon>Eukaryota</taxon>
        <taxon>Metazoa</taxon>
        <taxon>Ecdysozoa</taxon>
        <taxon>Arthropoda</taxon>
        <taxon>Hexapoda</taxon>
        <taxon>Insecta</taxon>
        <taxon>Pterygota</taxon>
        <taxon>Neoptera</taxon>
        <taxon>Endopterygota</taxon>
        <taxon>Diptera</taxon>
        <taxon>Nematocera</taxon>
        <taxon>Culicoidea</taxon>
        <taxon>Culicidae</taxon>
        <taxon>Culicinae</taxon>
        <taxon>Aedini</taxon>
        <taxon>Aedes</taxon>
        <taxon>Stegomyia</taxon>
    </lineage>
</organism>
<dbReference type="SUPFAM" id="SSF57903">
    <property type="entry name" value="FYVE/PHD zinc finger"/>
    <property type="match status" value="1"/>
</dbReference>
<accession>A0ABM1ZQM9</accession>
<feature type="region of interest" description="Disordered" evidence="5">
    <location>
        <begin position="244"/>
        <end position="306"/>
    </location>
</feature>
<evidence type="ECO:0000256" key="3">
    <source>
        <dbReference type="ARBA" id="ARBA00022833"/>
    </source>
</evidence>
<evidence type="ECO:0000256" key="5">
    <source>
        <dbReference type="SAM" id="MobiDB-lite"/>
    </source>
</evidence>
<reference evidence="8" key="1">
    <citation type="journal article" date="2015" name="Proc. Natl. Acad. Sci. U.S.A.">
        <title>Genome sequence of the Asian Tiger mosquito, Aedes albopictus, reveals insights into its biology, genetics, and evolution.</title>
        <authorList>
            <person name="Chen X.G."/>
            <person name="Jiang X."/>
            <person name="Gu J."/>
            <person name="Xu M."/>
            <person name="Wu Y."/>
            <person name="Deng Y."/>
            <person name="Zhang C."/>
            <person name="Bonizzoni M."/>
            <person name="Dermauw W."/>
            <person name="Vontas J."/>
            <person name="Armbruster P."/>
            <person name="Huang X."/>
            <person name="Yang Y."/>
            <person name="Zhang H."/>
            <person name="He W."/>
            <person name="Peng H."/>
            <person name="Liu Y."/>
            <person name="Wu K."/>
            <person name="Chen J."/>
            <person name="Lirakis M."/>
            <person name="Topalis P."/>
            <person name="Van Leeuwen T."/>
            <person name="Hall A.B."/>
            <person name="Jiang X."/>
            <person name="Thorpe C."/>
            <person name="Mueller R.L."/>
            <person name="Sun C."/>
            <person name="Waterhouse R.M."/>
            <person name="Yan G."/>
            <person name="Tu Z.J."/>
            <person name="Fang X."/>
            <person name="James A.A."/>
        </authorList>
    </citation>
    <scope>NUCLEOTIDE SEQUENCE [LARGE SCALE GENOMIC DNA]</scope>
    <source>
        <strain evidence="8">Foshan</strain>
    </source>
</reference>
<evidence type="ECO:0000259" key="6">
    <source>
        <dbReference type="PROSITE" id="PS50016"/>
    </source>
</evidence>
<name>A0ABM1ZQM9_AEDAL</name>
<keyword evidence="3" id="KW-0862">Zinc</keyword>
<dbReference type="InterPro" id="IPR011011">
    <property type="entry name" value="Znf_FYVE_PHD"/>
</dbReference>
<keyword evidence="1" id="KW-0479">Metal-binding</keyword>
<evidence type="ECO:0000256" key="4">
    <source>
        <dbReference type="PROSITE-ProRule" id="PRU00146"/>
    </source>
</evidence>
<feature type="domain" description="PHD-type" evidence="6">
    <location>
        <begin position="20"/>
        <end position="71"/>
    </location>
</feature>
<evidence type="ECO:0000313" key="7">
    <source>
        <dbReference type="EnsemblMetazoa" id="AALFPA23_020745.P30629"/>
    </source>
</evidence>
<reference evidence="7" key="2">
    <citation type="submission" date="2025-05" db="UniProtKB">
        <authorList>
            <consortium name="EnsemblMetazoa"/>
        </authorList>
    </citation>
    <scope>IDENTIFICATION</scope>
    <source>
        <strain evidence="7">Foshan</strain>
    </source>
</reference>
<evidence type="ECO:0000256" key="2">
    <source>
        <dbReference type="ARBA" id="ARBA00022771"/>
    </source>
</evidence>
<dbReference type="SMART" id="SM00249">
    <property type="entry name" value="PHD"/>
    <property type="match status" value="1"/>
</dbReference>
<evidence type="ECO:0000313" key="8">
    <source>
        <dbReference type="Proteomes" id="UP000069940"/>
    </source>
</evidence>
<feature type="compositionally biased region" description="Basic and acidic residues" evidence="5">
    <location>
        <begin position="197"/>
        <end position="209"/>
    </location>
</feature>
<keyword evidence="2 4" id="KW-0863">Zinc-finger</keyword>
<dbReference type="InterPro" id="IPR019787">
    <property type="entry name" value="Znf_PHD-finger"/>
</dbReference>
<protein>
    <recommendedName>
        <fullName evidence="6">PHD-type domain-containing protein</fullName>
    </recommendedName>
</protein>
<feature type="compositionally biased region" description="Acidic residues" evidence="5">
    <location>
        <begin position="263"/>
        <end position="280"/>
    </location>
</feature>
<dbReference type="PANTHER" id="PTHR47331">
    <property type="entry name" value="PHD-TYPE DOMAIN-CONTAINING PROTEIN"/>
    <property type="match status" value="1"/>
</dbReference>
<dbReference type="InterPro" id="IPR013083">
    <property type="entry name" value="Znf_RING/FYVE/PHD"/>
</dbReference>
<dbReference type="Proteomes" id="UP000069940">
    <property type="component" value="Unassembled WGS sequence"/>
</dbReference>
<sequence length="1150" mass="130648">MSQSDLTSNLSDHDDLDLTMTPCSACNQTSTTNEPMVGCDACNRWFHYRCVGATEAVKKEKRWFCSESACQEAAKKVKKSNNKKNSTRSAVKDQPSGSSTVQEQKLKAMEEEYAKQMEELEFEKVFREKEMEFQRVLKEKKMEMEKELREKELTQEKLLLDRALEEKTEHFEKMKTMRLSYQRCMDGLDQEMVNMQKAKEEMQPKKAERSPIPGVSGKQRDVRKLDVAENALFREKSGLRNMSRMGVANKVKDSSSEDAVSGTEDEYEEDDSEDEGDSEEAAGRSHATAYGLGRQQIGPTKSQLAARNGVSKKLPVFTGKPEDWPLFYGTYVASNEACGFSDVENLVRLQESLKGPALESVRGQLILPRCVPKIIDKLRQLYGRPELILQSHLERIRRLEPPKPDKLATFVPFGNAIEQLCEHLEAANLQQHMVNPILIQDLVDKLPANDKREWVRFKRTKKRVTLRTFTDFVASIVEEACEANVCLDQKHEPKAVRGNRGNSDGSRARIMEKGVVMNHDTTNSISRVPVDRTKLKACKACQRTDHRLRFCEDFRKLAYADRMNIVTRWKLCNICLNDHGNASCKFKIRCDVGGCQQRHNPLLHPVGSVVGTSVHIRTASSILFRIIPVRLFCGDKAVTTLAFLDEGASVTMIENELADYLGVVGVPERLTITWTADIFREEKSAKRVSVWSSAIDSEERLLLNHVYTVESLRLPVQSLDAAAMSKQYRHLQNLPITSYRDARPGMLIGLNNLHSFAPIEAKWGAPGEPIAVRCKLGWTVYGPRKEPVSSANAVLGFHDGVSNENLHDLIKTHYALDESVVTIKKESRDDERALSIMRRTTKRIGNQFETGLLWKTDHVKFPDSYEMAVRRLLHLERKLEKDPELYENVRKQVVEYQQKGYAHLATEEEISRTDPEKVWYLPLNVVLNPRKPGKVRLVWDAAATVNGVSLNSQLLTGPDLLTPLVSVVTRFREHRIAFGGDIREMYHQLRIIEVDKQAQRFVFRMKKDDPINIFVMDVATFGSTCSPCSAQYVKNQNAMEYAAEYPEASAAIIDCHYVDDYFDSVDTIEEAIQRAKEVSFIHAQGGFELRHWVSNAPEVLRSLGVAEAAQPVHFGRVKESGSERVLGIIWDPNQDTFSFSTEHREHLQVS</sequence>
<dbReference type="RefSeq" id="XP_062709503.1">
    <property type="nucleotide sequence ID" value="XM_062853519.1"/>
</dbReference>
<dbReference type="Pfam" id="PF00628">
    <property type="entry name" value="PHD"/>
    <property type="match status" value="1"/>
</dbReference>
<dbReference type="EnsemblMetazoa" id="AALFPA23_020745.R30631">
    <property type="protein sequence ID" value="AALFPA23_020745.P30631"/>
    <property type="gene ID" value="AALFPA23_020745"/>
</dbReference>
<dbReference type="PROSITE" id="PS50016">
    <property type="entry name" value="ZF_PHD_2"/>
    <property type="match status" value="1"/>
</dbReference>
<feature type="compositionally biased region" description="Basic residues" evidence="5">
    <location>
        <begin position="76"/>
        <end position="86"/>
    </location>
</feature>
<dbReference type="GeneID" id="134288494"/>
<dbReference type="InterPro" id="IPR005312">
    <property type="entry name" value="DUF1759"/>
</dbReference>
<dbReference type="InterPro" id="IPR043502">
    <property type="entry name" value="DNA/RNA_pol_sf"/>
</dbReference>
<keyword evidence="8" id="KW-1185">Reference proteome</keyword>
<dbReference type="EnsemblMetazoa" id="AALFPA23_020745.R30629">
    <property type="protein sequence ID" value="AALFPA23_020745.P30629"/>
    <property type="gene ID" value="AALFPA23_020745"/>
</dbReference>
<dbReference type="Pfam" id="PF03564">
    <property type="entry name" value="DUF1759"/>
    <property type="match status" value="1"/>
</dbReference>
<feature type="region of interest" description="Disordered" evidence="5">
    <location>
        <begin position="197"/>
        <end position="223"/>
    </location>
</feature>